<evidence type="ECO:0000256" key="3">
    <source>
        <dbReference type="PROSITE-ProRule" id="PRU10141"/>
    </source>
</evidence>
<dbReference type="InterPro" id="IPR017896">
    <property type="entry name" value="4Fe4S_Fe-S-bd"/>
</dbReference>
<keyword evidence="2" id="KW-0325">Glycoprotein</keyword>
<dbReference type="InterPro" id="IPR006212">
    <property type="entry name" value="Furin_repeat"/>
</dbReference>
<keyword evidence="4" id="KW-1133">Transmembrane helix</keyword>
<dbReference type="SUPFAM" id="SSF52058">
    <property type="entry name" value="L domain-like"/>
    <property type="match status" value="1"/>
</dbReference>
<dbReference type="GO" id="GO:0005524">
    <property type="term" value="F:ATP binding"/>
    <property type="evidence" value="ECO:0007669"/>
    <property type="project" value="UniProtKB-UniRule"/>
</dbReference>
<dbReference type="EnsemblMetazoa" id="XM_019997760.1">
    <property type="protein sequence ID" value="XP_019853319.1"/>
    <property type="gene ID" value="LOC100636876"/>
</dbReference>
<dbReference type="InterPro" id="IPR050122">
    <property type="entry name" value="RTK"/>
</dbReference>
<dbReference type="PROSITE" id="PS00107">
    <property type="entry name" value="PROTEIN_KINASE_ATP"/>
    <property type="match status" value="1"/>
</dbReference>
<dbReference type="GO" id="GO:0008284">
    <property type="term" value="P:positive regulation of cell population proliferation"/>
    <property type="evidence" value="ECO:0007669"/>
    <property type="project" value="TreeGrafter"/>
</dbReference>
<dbReference type="GO" id="GO:0043235">
    <property type="term" value="C:receptor complex"/>
    <property type="evidence" value="ECO:0007669"/>
    <property type="project" value="TreeGrafter"/>
</dbReference>
<dbReference type="InterPro" id="IPR017441">
    <property type="entry name" value="Protein_kinase_ATP_BS"/>
</dbReference>
<dbReference type="Pfam" id="PF01030">
    <property type="entry name" value="Recep_L_domain"/>
    <property type="match status" value="1"/>
</dbReference>
<feature type="binding site" evidence="3">
    <location>
        <position position="551"/>
    </location>
    <ligand>
        <name>ATP</name>
        <dbReference type="ChEBI" id="CHEBI:30616"/>
    </ligand>
</feature>
<proteinExistence type="predicted"/>
<reference evidence="7" key="2">
    <citation type="submission" date="2024-06" db="UniProtKB">
        <authorList>
            <consortium name="EnsemblMetazoa"/>
        </authorList>
    </citation>
    <scope>IDENTIFICATION</scope>
</reference>
<dbReference type="SUPFAM" id="SSF56112">
    <property type="entry name" value="Protein kinase-like (PK-like)"/>
    <property type="match status" value="1"/>
</dbReference>
<dbReference type="GeneID" id="100636876"/>
<feature type="domain" description="4Fe-4S ferredoxin-type" evidence="6">
    <location>
        <begin position="17"/>
        <end position="49"/>
    </location>
</feature>
<dbReference type="PANTHER" id="PTHR24416">
    <property type="entry name" value="TYROSINE-PROTEIN KINASE RECEPTOR"/>
    <property type="match status" value="1"/>
</dbReference>
<dbReference type="SUPFAM" id="SSF57184">
    <property type="entry name" value="Growth factor receptor domain"/>
    <property type="match status" value="1"/>
</dbReference>
<dbReference type="RefSeq" id="XP_019853319.1">
    <property type="nucleotide sequence ID" value="XM_019997760.1"/>
</dbReference>
<protein>
    <recommendedName>
        <fullName evidence="9">Receptor protein-tyrosine kinase</fullName>
    </recommendedName>
</protein>
<dbReference type="GO" id="GO:0043066">
    <property type="term" value="P:negative regulation of apoptotic process"/>
    <property type="evidence" value="ECO:0007669"/>
    <property type="project" value="TreeGrafter"/>
</dbReference>
<evidence type="ECO:0000256" key="2">
    <source>
        <dbReference type="ARBA" id="ARBA00023180"/>
    </source>
</evidence>
<dbReference type="Pfam" id="PF14843">
    <property type="entry name" value="GF_recep_IV"/>
    <property type="match status" value="1"/>
</dbReference>
<dbReference type="GO" id="GO:0007169">
    <property type="term" value="P:cell surface receptor protein tyrosine kinase signaling pathway"/>
    <property type="evidence" value="ECO:0007669"/>
    <property type="project" value="TreeGrafter"/>
</dbReference>
<dbReference type="Proteomes" id="UP000007879">
    <property type="component" value="Unassembled WGS sequence"/>
</dbReference>
<dbReference type="GO" id="GO:0009925">
    <property type="term" value="C:basal plasma membrane"/>
    <property type="evidence" value="ECO:0007669"/>
    <property type="project" value="TreeGrafter"/>
</dbReference>
<feature type="transmembrane region" description="Helical" evidence="4">
    <location>
        <begin position="458"/>
        <end position="480"/>
    </location>
</feature>
<dbReference type="InterPro" id="IPR001245">
    <property type="entry name" value="Ser-Thr/Tyr_kinase_cat_dom"/>
</dbReference>
<evidence type="ECO:0008006" key="9">
    <source>
        <dbReference type="Google" id="ProtNLM"/>
    </source>
</evidence>
<dbReference type="PROSITE" id="PS50011">
    <property type="entry name" value="PROTEIN_KINASE_DOM"/>
    <property type="match status" value="1"/>
</dbReference>
<dbReference type="InterPro" id="IPR000494">
    <property type="entry name" value="Rcpt_L-dom"/>
</dbReference>
<dbReference type="InterPro" id="IPR009030">
    <property type="entry name" value="Growth_fac_rcpt_cys_sf"/>
</dbReference>
<dbReference type="GO" id="GO:0004714">
    <property type="term" value="F:transmembrane receptor protein tyrosine kinase activity"/>
    <property type="evidence" value="ECO:0007669"/>
    <property type="project" value="TreeGrafter"/>
</dbReference>
<feature type="domain" description="Protein kinase" evidence="5">
    <location>
        <begin position="518"/>
        <end position="573"/>
    </location>
</feature>
<name>A0AAN0J8I2_AMPQE</name>
<dbReference type="SMART" id="SM00261">
    <property type="entry name" value="FU"/>
    <property type="match status" value="4"/>
</dbReference>
<dbReference type="KEGG" id="aqu:100636876"/>
<dbReference type="CDD" id="cd00064">
    <property type="entry name" value="FU"/>
    <property type="match status" value="2"/>
</dbReference>
<comment type="subcellular location">
    <subcellularLocation>
        <location evidence="1">Membrane</location>
        <topology evidence="1">Single-pass type I membrane protein</topology>
    </subcellularLocation>
</comment>
<reference evidence="8" key="1">
    <citation type="journal article" date="2010" name="Nature">
        <title>The Amphimedon queenslandica genome and the evolution of animal complexity.</title>
        <authorList>
            <person name="Srivastava M."/>
            <person name="Simakov O."/>
            <person name="Chapman J."/>
            <person name="Fahey B."/>
            <person name="Gauthier M.E."/>
            <person name="Mitros T."/>
            <person name="Richards G.S."/>
            <person name="Conaco C."/>
            <person name="Dacre M."/>
            <person name="Hellsten U."/>
            <person name="Larroux C."/>
            <person name="Putnam N.H."/>
            <person name="Stanke M."/>
            <person name="Adamska M."/>
            <person name="Darling A."/>
            <person name="Degnan S.M."/>
            <person name="Oakley T.H."/>
            <person name="Plachetzki D.C."/>
            <person name="Zhai Y."/>
            <person name="Adamski M."/>
            <person name="Calcino A."/>
            <person name="Cummins S.F."/>
            <person name="Goodstein D.M."/>
            <person name="Harris C."/>
            <person name="Jackson D.J."/>
            <person name="Leys S.P."/>
            <person name="Shu S."/>
            <person name="Woodcroft B.J."/>
            <person name="Vervoort M."/>
            <person name="Kosik K.S."/>
            <person name="Manning G."/>
            <person name="Degnan B.M."/>
            <person name="Rokhsar D.S."/>
        </authorList>
    </citation>
    <scope>NUCLEOTIDE SEQUENCE [LARGE SCALE GENOMIC DNA]</scope>
</reference>
<evidence type="ECO:0000259" key="5">
    <source>
        <dbReference type="PROSITE" id="PS50011"/>
    </source>
</evidence>
<keyword evidence="4" id="KW-0472">Membrane</keyword>
<dbReference type="InterPro" id="IPR011009">
    <property type="entry name" value="Kinase-like_dom_sf"/>
</dbReference>
<sequence>MLFELGTQCVEDCPSNYMPVVNNGIMRCLSCDGPCPQECTGGVFDYNDPGKLTGCTVITTELRISSVPPNVNLSILNDLNGIREIRGSLDISGFNKNTFPYLSNLKTVGNDSTQVLSQSCNGSSDSTKFSVIIADTDLISIDLSSLETVINGGIRLQNNPSLCYLGNLSYYLANASSSSCVLDNHRRRIDECVEMSMTCHPQCSSASGWCWGPNDTQCVTCTNFIFNGQCVPDCHDFDTYGIHLFNHNANNTCLPCHSFCNGSCVGEGPANCSSCNTYFFVNVSIGVGKLCLESCVGDTYLPDDCTSGECLPCFDGCTLSNGCAGPGKTFNNSNGCIACDTILLDRNGEQIECQRDVTCPSGYYREILSEDRGIFFTGTVLCHSCHELCATCSGPSVSDCVLCSYIRGTNGSCVYMCDPIRETVPMNGSSQCILVTGTMGTLDPTGAIVSIEAVIGSIFGGLTLITLTVLVILILVLFLLRKNRKSIYIAELELCNEKRQSKVPPDATKLILIPETELEFKKELGSGAFGTVYEGYWKPDNDEAEYHVAIKILKNTSADASKELLQEGVVMAT</sequence>
<evidence type="ECO:0000313" key="8">
    <source>
        <dbReference type="Proteomes" id="UP000007879"/>
    </source>
</evidence>
<keyword evidence="3" id="KW-0067">ATP-binding</keyword>
<evidence type="ECO:0000256" key="4">
    <source>
        <dbReference type="SAM" id="Phobius"/>
    </source>
</evidence>
<dbReference type="InterPro" id="IPR000719">
    <property type="entry name" value="Prot_kinase_dom"/>
</dbReference>
<dbReference type="Gene3D" id="3.30.200.20">
    <property type="entry name" value="Phosphorylase Kinase, domain 1"/>
    <property type="match status" value="1"/>
</dbReference>
<dbReference type="Gene3D" id="3.80.20.20">
    <property type="entry name" value="Receptor L-domain"/>
    <property type="match status" value="1"/>
</dbReference>
<organism evidence="7 8">
    <name type="scientific">Amphimedon queenslandica</name>
    <name type="common">Sponge</name>
    <dbReference type="NCBI Taxonomy" id="400682"/>
    <lineage>
        <taxon>Eukaryota</taxon>
        <taxon>Metazoa</taxon>
        <taxon>Porifera</taxon>
        <taxon>Demospongiae</taxon>
        <taxon>Heteroscleromorpha</taxon>
        <taxon>Haplosclerida</taxon>
        <taxon>Niphatidae</taxon>
        <taxon>Amphimedon</taxon>
    </lineage>
</organism>
<evidence type="ECO:0000259" key="6">
    <source>
        <dbReference type="PROSITE" id="PS51379"/>
    </source>
</evidence>
<dbReference type="Pfam" id="PF07714">
    <property type="entry name" value="PK_Tyr_Ser-Thr"/>
    <property type="match status" value="1"/>
</dbReference>
<keyword evidence="4" id="KW-0812">Transmembrane</keyword>
<dbReference type="AlphaFoldDB" id="A0AAN0J8I2"/>
<evidence type="ECO:0000256" key="1">
    <source>
        <dbReference type="ARBA" id="ARBA00004479"/>
    </source>
</evidence>
<dbReference type="InterPro" id="IPR032778">
    <property type="entry name" value="GF_recep_IV"/>
</dbReference>
<keyword evidence="3" id="KW-0547">Nucleotide-binding</keyword>
<dbReference type="Gene3D" id="2.10.220.10">
    <property type="entry name" value="Hormone Receptor, Insulin-like Growth Factor Receptor 1, Chain A, domain 2"/>
    <property type="match status" value="2"/>
</dbReference>
<evidence type="ECO:0000313" key="7">
    <source>
        <dbReference type="EnsemblMetazoa" id="XP_019853319.1"/>
    </source>
</evidence>
<keyword evidence="8" id="KW-1185">Reference proteome</keyword>
<accession>A0AAN0J8I2</accession>
<dbReference type="InterPro" id="IPR036941">
    <property type="entry name" value="Rcpt_L-dom_sf"/>
</dbReference>
<dbReference type="PANTHER" id="PTHR24416:SF566">
    <property type="entry name" value="EPIDERMAL GROWTH FACTOR RECEPTOR"/>
    <property type="match status" value="1"/>
</dbReference>
<dbReference type="PROSITE" id="PS51379">
    <property type="entry name" value="4FE4S_FER_2"/>
    <property type="match status" value="1"/>
</dbReference>